<organism evidence="2 3">
    <name type="scientific">Roseateles terrae</name>
    <dbReference type="NCBI Taxonomy" id="431060"/>
    <lineage>
        <taxon>Bacteria</taxon>
        <taxon>Pseudomonadati</taxon>
        <taxon>Pseudomonadota</taxon>
        <taxon>Betaproteobacteria</taxon>
        <taxon>Burkholderiales</taxon>
        <taxon>Sphaerotilaceae</taxon>
        <taxon>Roseateles</taxon>
    </lineage>
</organism>
<dbReference type="InterPro" id="IPR005625">
    <property type="entry name" value="PepSY-ass_TM"/>
</dbReference>
<dbReference type="PANTHER" id="PTHR34219">
    <property type="entry name" value="IRON-REGULATED INNER MEMBRANE PROTEIN-RELATED"/>
    <property type="match status" value="1"/>
</dbReference>
<name>A0ABR6GL39_9BURK</name>
<accession>A0ABR6GL39</accession>
<evidence type="ECO:0000313" key="3">
    <source>
        <dbReference type="Proteomes" id="UP000574369"/>
    </source>
</evidence>
<dbReference type="Proteomes" id="UP000574369">
    <property type="component" value="Unassembled WGS sequence"/>
</dbReference>
<dbReference type="PANTHER" id="PTHR34219:SF3">
    <property type="entry name" value="BLL7967 PROTEIN"/>
    <property type="match status" value="1"/>
</dbReference>
<protein>
    <submittedName>
        <fullName evidence="2">Iron-regulated membrane protein</fullName>
    </submittedName>
</protein>
<evidence type="ECO:0000256" key="1">
    <source>
        <dbReference type="SAM" id="Phobius"/>
    </source>
</evidence>
<sequence length="385" mass="42088">MLRAWVRRLHLWLGLSLGLLFVLLGLTGSALVFYQDIDRWLHPEVPASAAEGGPGWSDPVWDRALTTVRARWPERQGAWRFEATGEAGPIPARYLPASQEHAGRMTMVWLSADGREVLREAEWGSYAMTWLYDLHMALLVGDTGQAVVGWSGLGLGVLLLSGVWAWWPRGRLAPALRFKRGAVLVRRLYDLHKWTGLLSLPLLVMLVGTGVMLALPGPSDAALSAVVGPVSRPQKVVVAISVEGINRPPVTLGAVLAAAHSALPQARLAWMEVPGAALASADGAGQALLQQRAFMVRLQQPSDPSRRFPHSYVWVHPTTGEVIAVHDRERLGPAHSINNWLHPLHDASIGGLPLRLLVALIGLAPAGLWVTGLLRWWRRRSPVAR</sequence>
<feature type="transmembrane region" description="Helical" evidence="1">
    <location>
        <begin position="147"/>
        <end position="167"/>
    </location>
</feature>
<keyword evidence="1" id="KW-0812">Transmembrane</keyword>
<reference evidence="2 3" key="1">
    <citation type="submission" date="2020-08" db="EMBL/GenBank/DDBJ databases">
        <title>Genomic Encyclopedia of Type Strains, Phase III (KMG-III): the genomes of soil and plant-associated and newly described type strains.</title>
        <authorList>
            <person name="Whitman W."/>
        </authorList>
    </citation>
    <scope>NUCLEOTIDE SEQUENCE [LARGE SCALE GENOMIC DNA]</scope>
    <source>
        <strain evidence="2 3">CECT 7247</strain>
    </source>
</reference>
<comment type="caution">
    <text evidence="2">The sequence shown here is derived from an EMBL/GenBank/DDBJ whole genome shotgun (WGS) entry which is preliminary data.</text>
</comment>
<dbReference type="EMBL" id="JACHXO010000001">
    <property type="protein sequence ID" value="MBB3192825.1"/>
    <property type="molecule type" value="Genomic_DNA"/>
</dbReference>
<keyword evidence="1" id="KW-1133">Transmembrane helix</keyword>
<feature type="transmembrane region" description="Helical" evidence="1">
    <location>
        <begin position="356"/>
        <end position="377"/>
    </location>
</feature>
<feature type="transmembrane region" description="Helical" evidence="1">
    <location>
        <begin position="194"/>
        <end position="215"/>
    </location>
</feature>
<keyword evidence="3" id="KW-1185">Reference proteome</keyword>
<dbReference type="Pfam" id="PF03929">
    <property type="entry name" value="PepSY_TM"/>
    <property type="match status" value="1"/>
</dbReference>
<proteinExistence type="predicted"/>
<dbReference type="RefSeq" id="WP_088449764.1">
    <property type="nucleotide sequence ID" value="NZ_JACHXO010000001.1"/>
</dbReference>
<gene>
    <name evidence="2" type="ORF">FHS28_000190</name>
</gene>
<feature type="transmembrane region" description="Helical" evidence="1">
    <location>
        <begin position="12"/>
        <end position="34"/>
    </location>
</feature>
<keyword evidence="1" id="KW-0472">Membrane</keyword>
<evidence type="ECO:0000313" key="2">
    <source>
        <dbReference type="EMBL" id="MBB3192825.1"/>
    </source>
</evidence>